<keyword evidence="4" id="KW-0694">RNA-binding</keyword>
<evidence type="ECO:0000256" key="1">
    <source>
        <dbReference type="ARBA" id="ARBA00022490"/>
    </source>
</evidence>
<dbReference type="Proteomes" id="UP000680020">
    <property type="component" value="Unassembled WGS sequence"/>
</dbReference>
<gene>
    <name evidence="6" type="ORF">J7561_03070</name>
</gene>
<dbReference type="GO" id="GO:0042254">
    <property type="term" value="P:ribosome biogenesis"/>
    <property type="evidence" value="ECO:0007669"/>
    <property type="project" value="UniProtKB-KW"/>
</dbReference>
<keyword evidence="1" id="KW-0963">Cytoplasm</keyword>
<dbReference type="PANTHER" id="PTHR38101">
    <property type="entry name" value="UPF0307 PROTEIN YJGA"/>
    <property type="match status" value="1"/>
</dbReference>
<dbReference type="Pfam" id="PF04751">
    <property type="entry name" value="DarP"/>
    <property type="match status" value="1"/>
</dbReference>
<dbReference type="CDD" id="cd16331">
    <property type="entry name" value="YjgA-like"/>
    <property type="match status" value="1"/>
</dbReference>
<dbReference type="SUPFAM" id="SSF158710">
    <property type="entry name" value="PSPTO4464-like"/>
    <property type="match status" value="1"/>
</dbReference>
<dbReference type="InterPro" id="IPR023153">
    <property type="entry name" value="DarP_sf"/>
</dbReference>
<evidence type="ECO:0000256" key="5">
    <source>
        <dbReference type="SAM" id="MobiDB-lite"/>
    </source>
</evidence>
<proteinExistence type="predicted"/>
<accession>A0AB35BZ67</accession>
<dbReference type="EMBL" id="JAGIBU010000001">
    <property type="protein sequence ID" value="MBS7824187.1"/>
    <property type="molecule type" value="Genomic_DNA"/>
</dbReference>
<dbReference type="InterPro" id="IPR006839">
    <property type="entry name" value="DarP"/>
</dbReference>
<dbReference type="PANTHER" id="PTHR38101:SF1">
    <property type="entry name" value="UPF0307 PROTEIN YJGA"/>
    <property type="match status" value="1"/>
</dbReference>
<evidence type="ECO:0000256" key="2">
    <source>
        <dbReference type="ARBA" id="ARBA00022517"/>
    </source>
</evidence>
<sequence>MYEEEFEYDGPSKSQLKREAEAKQDFGESLMALSESDLDLLDLPGTLVDAVLLAKTIRHGGGLKRQKQLIGKLMRQLDDEDYELVVRRLDAMQAGSERQKGIEKWVENKVERLLNNDPTVHDEIIEQLGEIDFQHMRQLVRNSLSEIKKGGKSRSRTLLFRYLRDKFAQNP</sequence>
<dbReference type="AlphaFoldDB" id="A0AB35BZ67"/>
<evidence type="ECO:0000256" key="4">
    <source>
        <dbReference type="ARBA" id="ARBA00022884"/>
    </source>
</evidence>
<dbReference type="NCBIfam" id="NF003593">
    <property type="entry name" value="PRK05255.1-1"/>
    <property type="match status" value="1"/>
</dbReference>
<organism evidence="6 7">
    <name type="scientific">Wohlfahrtiimonas chitiniclastica</name>
    <dbReference type="NCBI Taxonomy" id="400946"/>
    <lineage>
        <taxon>Bacteria</taxon>
        <taxon>Pseudomonadati</taxon>
        <taxon>Pseudomonadota</taxon>
        <taxon>Gammaproteobacteria</taxon>
        <taxon>Cardiobacteriales</taxon>
        <taxon>Ignatzschineriaceae</taxon>
        <taxon>Wohlfahrtiimonas</taxon>
    </lineage>
</organism>
<dbReference type="GO" id="GO:0019843">
    <property type="term" value="F:rRNA binding"/>
    <property type="evidence" value="ECO:0007669"/>
    <property type="project" value="UniProtKB-KW"/>
</dbReference>
<feature type="region of interest" description="Disordered" evidence="5">
    <location>
        <begin position="1"/>
        <end position="21"/>
    </location>
</feature>
<evidence type="ECO:0000313" key="6">
    <source>
        <dbReference type="EMBL" id="MBS7824187.1"/>
    </source>
</evidence>
<name>A0AB35BZ67_9GAMM</name>
<keyword evidence="3" id="KW-0699">rRNA-binding</keyword>
<protein>
    <submittedName>
        <fullName evidence="6">DUF615 domain-containing protein</fullName>
    </submittedName>
</protein>
<dbReference type="PIRSF" id="PIRSF016183">
    <property type="entry name" value="UCP016183"/>
    <property type="match status" value="1"/>
</dbReference>
<dbReference type="Gene3D" id="1.10.60.30">
    <property type="entry name" value="PSPTO4464-like domains"/>
    <property type="match status" value="2"/>
</dbReference>
<evidence type="ECO:0000313" key="7">
    <source>
        <dbReference type="Proteomes" id="UP000680020"/>
    </source>
</evidence>
<keyword evidence="2" id="KW-0690">Ribosome biogenesis</keyword>
<dbReference type="GO" id="GO:0005829">
    <property type="term" value="C:cytosol"/>
    <property type="evidence" value="ECO:0007669"/>
    <property type="project" value="TreeGrafter"/>
</dbReference>
<comment type="caution">
    <text evidence="6">The sequence shown here is derived from an EMBL/GenBank/DDBJ whole genome shotgun (WGS) entry which is preliminary data.</text>
</comment>
<evidence type="ECO:0000256" key="3">
    <source>
        <dbReference type="ARBA" id="ARBA00022730"/>
    </source>
</evidence>
<reference evidence="6" key="1">
    <citation type="submission" date="2021-03" db="EMBL/GenBank/DDBJ databases">
        <title>Identification and antibiotic profiling of Wohlfahrtiimonas chitiniclastica, an underestimated human pathogen.</title>
        <authorList>
            <person name="Kopf A."/>
            <person name="Bunk B."/>
            <person name="Coldewey S."/>
            <person name="Gunzer F."/>
            <person name="Riedel T."/>
            <person name="Schroettner P."/>
        </authorList>
    </citation>
    <scope>NUCLEOTIDE SEQUENCE</scope>
    <source>
        <strain evidence="6">DSM 100917</strain>
    </source>
</reference>
<dbReference type="RefSeq" id="WP_094493281.1">
    <property type="nucleotide sequence ID" value="NZ_JAGIBT010000004.1"/>
</dbReference>